<sequence>MGTQHSTRSTTACETSPSRGGESSSFEPGGVVDPLLTSKNAFSPIVPPSPMPQLMRPETFEEKLYRKFKAEPLVPIGCLVTAYFLGSGIHSFYNRDPKKSQKMMRLRVGSQFMTIVIFVGYAGMNAFTLEFAPGMASPSDQFPGAGKGGGDRGKG</sequence>
<evidence type="ECO:0000313" key="8">
    <source>
        <dbReference type="EMBL" id="KAL3784546.1"/>
    </source>
</evidence>
<gene>
    <name evidence="8" type="ORF">ACHAW5_003763</name>
</gene>
<evidence type="ECO:0000256" key="3">
    <source>
        <dbReference type="ARBA" id="ARBA00022989"/>
    </source>
</evidence>
<dbReference type="Proteomes" id="UP001530315">
    <property type="component" value="Unassembled WGS sequence"/>
</dbReference>
<evidence type="ECO:0000256" key="6">
    <source>
        <dbReference type="SAM" id="Phobius"/>
    </source>
</evidence>
<feature type="domain" description="HIG1" evidence="7">
    <location>
        <begin position="45"/>
        <end position="136"/>
    </location>
</feature>
<dbReference type="PROSITE" id="PS51503">
    <property type="entry name" value="HIG1"/>
    <property type="match status" value="1"/>
</dbReference>
<proteinExistence type="predicted"/>
<keyword evidence="4 6" id="KW-0472">Membrane</keyword>
<feature type="region of interest" description="Disordered" evidence="5">
    <location>
        <begin position="1"/>
        <end position="30"/>
    </location>
</feature>
<evidence type="ECO:0000313" key="9">
    <source>
        <dbReference type="Proteomes" id="UP001530315"/>
    </source>
</evidence>
<dbReference type="InterPro" id="IPR007667">
    <property type="entry name" value="Hypoxia_induced_domain"/>
</dbReference>
<evidence type="ECO:0000256" key="5">
    <source>
        <dbReference type="SAM" id="MobiDB-lite"/>
    </source>
</evidence>
<dbReference type="InterPro" id="IPR050355">
    <property type="entry name" value="RCF1"/>
</dbReference>
<accession>A0ABD3PBI8</accession>
<dbReference type="AlphaFoldDB" id="A0ABD3PBI8"/>
<keyword evidence="2 6" id="KW-0812">Transmembrane</keyword>
<keyword evidence="9" id="KW-1185">Reference proteome</keyword>
<evidence type="ECO:0000256" key="4">
    <source>
        <dbReference type="ARBA" id="ARBA00023136"/>
    </source>
</evidence>
<dbReference type="EMBL" id="JALLAZ020000925">
    <property type="protein sequence ID" value="KAL3784546.1"/>
    <property type="molecule type" value="Genomic_DNA"/>
</dbReference>
<organism evidence="8 9">
    <name type="scientific">Stephanodiscus triporus</name>
    <dbReference type="NCBI Taxonomy" id="2934178"/>
    <lineage>
        <taxon>Eukaryota</taxon>
        <taxon>Sar</taxon>
        <taxon>Stramenopiles</taxon>
        <taxon>Ochrophyta</taxon>
        <taxon>Bacillariophyta</taxon>
        <taxon>Coscinodiscophyceae</taxon>
        <taxon>Thalassiosirophycidae</taxon>
        <taxon>Stephanodiscales</taxon>
        <taxon>Stephanodiscaceae</taxon>
        <taxon>Stephanodiscus</taxon>
    </lineage>
</organism>
<dbReference type="GO" id="GO:0031966">
    <property type="term" value="C:mitochondrial membrane"/>
    <property type="evidence" value="ECO:0007669"/>
    <property type="project" value="UniProtKB-SubCell"/>
</dbReference>
<name>A0ABD3PBI8_9STRA</name>
<feature type="compositionally biased region" description="Polar residues" evidence="5">
    <location>
        <begin position="1"/>
        <end position="26"/>
    </location>
</feature>
<reference evidence="8 9" key="1">
    <citation type="submission" date="2024-10" db="EMBL/GenBank/DDBJ databases">
        <title>Updated reference genomes for cyclostephanoid diatoms.</title>
        <authorList>
            <person name="Roberts W.R."/>
            <person name="Alverson A.J."/>
        </authorList>
    </citation>
    <scope>NUCLEOTIDE SEQUENCE [LARGE SCALE GENOMIC DNA]</scope>
    <source>
        <strain evidence="8 9">AJA276-08</strain>
    </source>
</reference>
<evidence type="ECO:0000256" key="1">
    <source>
        <dbReference type="ARBA" id="ARBA00004325"/>
    </source>
</evidence>
<keyword evidence="3 6" id="KW-1133">Transmembrane helix</keyword>
<evidence type="ECO:0000256" key="2">
    <source>
        <dbReference type="ARBA" id="ARBA00022692"/>
    </source>
</evidence>
<comment type="subcellular location">
    <subcellularLocation>
        <location evidence="1">Mitochondrion membrane</location>
    </subcellularLocation>
</comment>
<dbReference type="PANTHER" id="PTHR12297:SF18">
    <property type="entry name" value="HIG1 DOMAIN FAMILY MEMBER 2A"/>
    <property type="match status" value="1"/>
</dbReference>
<dbReference type="PANTHER" id="PTHR12297">
    <property type="entry name" value="HYPOXIA-INDUCBILE GENE 1 HIG1 -RELATED"/>
    <property type="match status" value="1"/>
</dbReference>
<evidence type="ECO:0000259" key="7">
    <source>
        <dbReference type="PROSITE" id="PS51503"/>
    </source>
</evidence>
<feature type="transmembrane region" description="Helical" evidence="6">
    <location>
        <begin position="73"/>
        <end position="93"/>
    </location>
</feature>
<dbReference type="Pfam" id="PF04588">
    <property type="entry name" value="HIG_1_N"/>
    <property type="match status" value="1"/>
</dbReference>
<protein>
    <recommendedName>
        <fullName evidence="7">HIG1 domain-containing protein</fullName>
    </recommendedName>
</protein>
<dbReference type="Gene3D" id="6.10.140.1320">
    <property type="match status" value="1"/>
</dbReference>
<comment type="caution">
    <text evidence="8">The sequence shown here is derived from an EMBL/GenBank/DDBJ whole genome shotgun (WGS) entry which is preliminary data.</text>
</comment>